<organism evidence="2 3">
    <name type="scientific">Dichomitus squalens</name>
    <dbReference type="NCBI Taxonomy" id="114155"/>
    <lineage>
        <taxon>Eukaryota</taxon>
        <taxon>Fungi</taxon>
        <taxon>Dikarya</taxon>
        <taxon>Basidiomycota</taxon>
        <taxon>Agaricomycotina</taxon>
        <taxon>Agaricomycetes</taxon>
        <taxon>Polyporales</taxon>
        <taxon>Polyporaceae</taxon>
        <taxon>Dichomitus</taxon>
    </lineage>
</organism>
<feature type="region of interest" description="Disordered" evidence="1">
    <location>
        <begin position="153"/>
        <end position="177"/>
    </location>
</feature>
<accession>A0A4Q9PLE7</accession>
<name>A0A4Q9PLE7_9APHY</name>
<evidence type="ECO:0000313" key="2">
    <source>
        <dbReference type="EMBL" id="TBU54982.1"/>
    </source>
</evidence>
<protein>
    <submittedName>
        <fullName evidence="2">Uncharacterized protein</fullName>
    </submittedName>
</protein>
<dbReference type="Proteomes" id="UP000292082">
    <property type="component" value="Unassembled WGS sequence"/>
</dbReference>
<proteinExistence type="predicted"/>
<keyword evidence="3" id="KW-1185">Reference proteome</keyword>
<evidence type="ECO:0000256" key="1">
    <source>
        <dbReference type="SAM" id="MobiDB-lite"/>
    </source>
</evidence>
<reference evidence="2 3" key="1">
    <citation type="submission" date="2019-01" db="EMBL/GenBank/DDBJ databases">
        <title>Draft genome sequences of three monokaryotic isolates of the white-rot basidiomycete fungus Dichomitus squalens.</title>
        <authorList>
            <consortium name="DOE Joint Genome Institute"/>
            <person name="Lopez S.C."/>
            <person name="Andreopoulos B."/>
            <person name="Pangilinan J."/>
            <person name="Lipzen A."/>
            <person name="Riley R."/>
            <person name="Ahrendt S."/>
            <person name="Ng V."/>
            <person name="Barry K."/>
            <person name="Daum C."/>
            <person name="Grigoriev I.V."/>
            <person name="Hilden K.S."/>
            <person name="Makela M.R."/>
            <person name="de Vries R.P."/>
        </authorList>
    </citation>
    <scope>NUCLEOTIDE SEQUENCE [LARGE SCALE GENOMIC DNA]</scope>
    <source>
        <strain evidence="2 3">CBS 464.89</strain>
    </source>
</reference>
<dbReference type="AlphaFoldDB" id="A0A4Q9PLE7"/>
<dbReference type="EMBL" id="ML145177">
    <property type="protein sequence ID" value="TBU54982.1"/>
    <property type="molecule type" value="Genomic_DNA"/>
</dbReference>
<evidence type="ECO:0000313" key="3">
    <source>
        <dbReference type="Proteomes" id="UP000292082"/>
    </source>
</evidence>
<sequence length="177" mass="19949">MLSRRRKIQDSGCMQGIFRKPPTPGCVVFSLRAMKTSLSSTSMSASTPLSRSRWSSGGYPPFDTLKLGLVQAWATLASRDDSETITGLWRRHRTRYSTACSVSCHHRGPSCVPDYPHCSSTSTCSLHDQTSAIHSNFYRSNRFQSWKQRTIRNSHRGFNTSPPPSNRSAGSWDLWFQ</sequence>
<gene>
    <name evidence="2" type="ORF">BD310DRAFT_717437</name>
</gene>